<dbReference type="GO" id="GO:0016020">
    <property type="term" value="C:membrane"/>
    <property type="evidence" value="ECO:0007669"/>
    <property type="project" value="UniProtKB-SubCell"/>
</dbReference>
<keyword evidence="9 12" id="KW-0408">Iron</keyword>
<comment type="subcellular location">
    <subcellularLocation>
        <location evidence="2">Membrane</location>
        <topology evidence="2">Single-pass membrane protein</topology>
    </subcellularLocation>
</comment>
<dbReference type="CDD" id="cd11072">
    <property type="entry name" value="CYP71-like"/>
    <property type="match status" value="2"/>
</dbReference>
<dbReference type="GO" id="GO:0004497">
    <property type="term" value="F:monooxygenase activity"/>
    <property type="evidence" value="ECO:0007669"/>
    <property type="project" value="UniProtKB-KW"/>
</dbReference>
<dbReference type="OrthoDB" id="1470350at2759"/>
<evidence type="ECO:0000313" key="14">
    <source>
        <dbReference type="EMBL" id="GAU23749.1"/>
    </source>
</evidence>
<dbReference type="AlphaFoldDB" id="A0A2Z6MXE9"/>
<evidence type="ECO:0000256" key="11">
    <source>
        <dbReference type="ARBA" id="ARBA00023136"/>
    </source>
</evidence>
<dbReference type="GO" id="GO:0005506">
    <property type="term" value="F:iron ion binding"/>
    <property type="evidence" value="ECO:0007669"/>
    <property type="project" value="InterPro"/>
</dbReference>
<evidence type="ECO:0000256" key="7">
    <source>
        <dbReference type="ARBA" id="ARBA00022989"/>
    </source>
</evidence>
<keyword evidence="8" id="KW-0560">Oxidoreductase</keyword>
<keyword evidence="10" id="KW-0503">Monooxygenase</keyword>
<accession>A0A2Z6MXE9</accession>
<dbReference type="InterPro" id="IPR001128">
    <property type="entry name" value="Cyt_P450"/>
</dbReference>
<gene>
    <name evidence="14" type="ORF">TSUD_128530</name>
</gene>
<dbReference type="PANTHER" id="PTHR47953:SF19">
    <property type="entry name" value="OS06G0641600 PROTEIN"/>
    <property type="match status" value="1"/>
</dbReference>
<keyword evidence="6 12" id="KW-0479">Metal-binding</keyword>
<keyword evidence="11 13" id="KW-0472">Membrane</keyword>
<evidence type="ECO:0000256" key="3">
    <source>
        <dbReference type="ARBA" id="ARBA00010617"/>
    </source>
</evidence>
<evidence type="ECO:0000256" key="4">
    <source>
        <dbReference type="ARBA" id="ARBA00022617"/>
    </source>
</evidence>
<evidence type="ECO:0000256" key="10">
    <source>
        <dbReference type="ARBA" id="ARBA00023033"/>
    </source>
</evidence>
<dbReference type="PANTHER" id="PTHR47953">
    <property type="entry name" value="OS08G0105600 PROTEIN"/>
    <property type="match status" value="1"/>
</dbReference>
<sequence>MHLQLGEVSNIVISSPECASEVMKTHDIHFATRPQILATEIMTYNSTSIAFSPYGNYWRQLRKVCTSELLSLKRINTYHPIREDVLSNLVKWIASQNGSPINLTEAVISSIYTIVSRAAFGNKYKDQEKFISVIKETIKVSAGFNLADLFPSAKWLQHVTGLRPKLESFYRQTDQMFENIINDHKVAKYAKGKDDQGVEEDLVDVLLKYEDGRNQDFSLTKDNIKAIIMDMFGAGTETSANTIDWAMVEMVRDPRIMKKAQAEVRELFKMKGSVDENCINELNYLKSVVKETLRLHPPAALIARECGQACDINGYHIPIKTRVLINVWAIARDPTYWTEPEKFYPERFIDSTIDYKGSNFEYIPFGAGRRICPGSTFGLRNIELALATLLYHFDWKLPSGIRSEELDMTEEFGVTLRRKDDLLLTLASRIWLILCFFAMAPLVLYFAYLFSFVLLTLMVQKIRKKKSYSTFNLPPGPRKLPIIGNIHNLLSSQPHQRLRDLAKKYGPVMHLQLGEVSTVVISSPECAREVMKTHDIHFATRPHILATEIMSYNSTSITFSPYGDYWRQLRKICTLELLSLKRVNSYQPIREEVLSNLVKWIASQNGSPINLTEAVLSSIYTIVSRTAFGKCKDQEKFISVIKQAVKVAAGFNLGDLFPSAKWLQHVTGLRPKLERFQKQTDQILENIINEHKEEKFTKEKHDQGEVEDLVDVLLNYEDGSNQDFSLTNNNIKAIILDIFGAGGESAANTIDWAMVEMIRDPRIMKKAQDEVREVFKMKGSVDENYINELNYLKSVVKETLRLHPPVPLLLPRECRQACDINGYHIPIKTKVIVNAWAIARDPNYWTEPEKFYPERFIDSSIDHKGSSFEYIPFGAGRRICPGITFGLRSTEVALAMLLYHFDWKLPTGIRSEELDMTDEFGISVRRKDHLLVFPFVYHPLHVT</sequence>
<evidence type="ECO:0000256" key="1">
    <source>
        <dbReference type="ARBA" id="ARBA00001971"/>
    </source>
</evidence>
<dbReference type="PRINTS" id="PR00385">
    <property type="entry name" value="P450"/>
</dbReference>
<proteinExistence type="inferred from homology"/>
<dbReference type="Gene3D" id="1.10.630.10">
    <property type="entry name" value="Cytochrome P450"/>
    <property type="match status" value="2"/>
</dbReference>
<keyword evidence="4 12" id="KW-0349">Heme</keyword>
<dbReference type="PRINTS" id="PR00463">
    <property type="entry name" value="EP450I"/>
</dbReference>
<evidence type="ECO:0000256" key="9">
    <source>
        <dbReference type="ARBA" id="ARBA00023004"/>
    </source>
</evidence>
<dbReference type="GO" id="GO:0016705">
    <property type="term" value="F:oxidoreductase activity, acting on paired donors, with incorporation or reduction of molecular oxygen"/>
    <property type="evidence" value="ECO:0007669"/>
    <property type="project" value="InterPro"/>
</dbReference>
<dbReference type="PROSITE" id="PS00086">
    <property type="entry name" value="CYTOCHROME_P450"/>
    <property type="match status" value="2"/>
</dbReference>
<feature type="binding site" description="axial binding residue" evidence="12">
    <location>
        <position position="880"/>
    </location>
    <ligand>
        <name>heme</name>
        <dbReference type="ChEBI" id="CHEBI:30413"/>
    </ligand>
    <ligandPart>
        <name>Fe</name>
        <dbReference type="ChEBI" id="CHEBI:18248"/>
    </ligandPart>
</feature>
<dbReference type="Proteomes" id="UP000242715">
    <property type="component" value="Unassembled WGS sequence"/>
</dbReference>
<evidence type="ECO:0000313" key="15">
    <source>
        <dbReference type="Proteomes" id="UP000242715"/>
    </source>
</evidence>
<keyword evidence="7 13" id="KW-1133">Transmembrane helix</keyword>
<feature type="transmembrane region" description="Helical" evidence="13">
    <location>
        <begin position="430"/>
        <end position="459"/>
    </location>
</feature>
<evidence type="ECO:0000256" key="6">
    <source>
        <dbReference type="ARBA" id="ARBA00022723"/>
    </source>
</evidence>
<dbReference type="SUPFAM" id="SSF48264">
    <property type="entry name" value="Cytochrome P450"/>
    <property type="match status" value="2"/>
</dbReference>
<dbReference type="EMBL" id="DF973275">
    <property type="protein sequence ID" value="GAU23749.1"/>
    <property type="molecule type" value="Genomic_DNA"/>
</dbReference>
<dbReference type="Pfam" id="PF00067">
    <property type="entry name" value="p450"/>
    <property type="match status" value="2"/>
</dbReference>
<comment type="cofactor">
    <cofactor evidence="1 12">
        <name>heme</name>
        <dbReference type="ChEBI" id="CHEBI:30413"/>
    </cofactor>
</comment>
<keyword evidence="5 13" id="KW-0812">Transmembrane</keyword>
<evidence type="ECO:0008006" key="16">
    <source>
        <dbReference type="Google" id="ProtNLM"/>
    </source>
</evidence>
<keyword evidence="15" id="KW-1185">Reference proteome</keyword>
<evidence type="ECO:0000256" key="8">
    <source>
        <dbReference type="ARBA" id="ARBA00023002"/>
    </source>
</evidence>
<dbReference type="InterPro" id="IPR036396">
    <property type="entry name" value="Cyt_P450_sf"/>
</dbReference>
<comment type="similarity">
    <text evidence="3">Belongs to the cytochrome P450 family.</text>
</comment>
<dbReference type="InterPro" id="IPR002401">
    <property type="entry name" value="Cyt_P450_E_grp-I"/>
</dbReference>
<protein>
    <recommendedName>
        <fullName evidence="16">Cytochrome P450</fullName>
    </recommendedName>
</protein>
<evidence type="ECO:0000256" key="5">
    <source>
        <dbReference type="ARBA" id="ARBA00022692"/>
    </source>
</evidence>
<organism evidence="14 15">
    <name type="scientific">Trifolium subterraneum</name>
    <name type="common">Subterranean clover</name>
    <dbReference type="NCBI Taxonomy" id="3900"/>
    <lineage>
        <taxon>Eukaryota</taxon>
        <taxon>Viridiplantae</taxon>
        <taxon>Streptophyta</taxon>
        <taxon>Embryophyta</taxon>
        <taxon>Tracheophyta</taxon>
        <taxon>Spermatophyta</taxon>
        <taxon>Magnoliopsida</taxon>
        <taxon>eudicotyledons</taxon>
        <taxon>Gunneridae</taxon>
        <taxon>Pentapetalae</taxon>
        <taxon>rosids</taxon>
        <taxon>fabids</taxon>
        <taxon>Fabales</taxon>
        <taxon>Fabaceae</taxon>
        <taxon>Papilionoideae</taxon>
        <taxon>50 kb inversion clade</taxon>
        <taxon>NPAAA clade</taxon>
        <taxon>Hologalegina</taxon>
        <taxon>IRL clade</taxon>
        <taxon>Trifolieae</taxon>
        <taxon>Trifolium</taxon>
    </lineage>
</organism>
<evidence type="ECO:0000256" key="2">
    <source>
        <dbReference type="ARBA" id="ARBA00004167"/>
    </source>
</evidence>
<dbReference type="GO" id="GO:0020037">
    <property type="term" value="F:heme binding"/>
    <property type="evidence" value="ECO:0007669"/>
    <property type="project" value="InterPro"/>
</dbReference>
<evidence type="ECO:0000256" key="13">
    <source>
        <dbReference type="SAM" id="Phobius"/>
    </source>
</evidence>
<dbReference type="FunFam" id="1.10.630.10:FF:000008">
    <property type="entry name" value="Cytochrome P450 71D8"/>
    <property type="match status" value="2"/>
</dbReference>
<dbReference type="InterPro" id="IPR052306">
    <property type="entry name" value="CYP450_71D"/>
</dbReference>
<name>A0A2Z6MXE9_TRISU</name>
<evidence type="ECO:0000256" key="12">
    <source>
        <dbReference type="PIRSR" id="PIRSR602401-1"/>
    </source>
</evidence>
<reference evidence="15" key="1">
    <citation type="journal article" date="2017" name="Front. Plant Sci.">
        <title>Climate Clever Clovers: New Paradigm to Reduce the Environmental Footprint of Ruminants by Breeding Low Methanogenic Forages Utilizing Haplotype Variation.</title>
        <authorList>
            <person name="Kaur P."/>
            <person name="Appels R."/>
            <person name="Bayer P.E."/>
            <person name="Keeble-Gagnere G."/>
            <person name="Wang J."/>
            <person name="Hirakawa H."/>
            <person name="Shirasawa K."/>
            <person name="Vercoe P."/>
            <person name="Stefanova K."/>
            <person name="Durmic Z."/>
            <person name="Nichols P."/>
            <person name="Revell C."/>
            <person name="Isobe S.N."/>
            <person name="Edwards D."/>
            <person name="Erskine W."/>
        </authorList>
    </citation>
    <scope>NUCLEOTIDE SEQUENCE [LARGE SCALE GENOMIC DNA]</scope>
    <source>
        <strain evidence="15">cv. Daliak</strain>
    </source>
</reference>
<dbReference type="InterPro" id="IPR017972">
    <property type="entry name" value="Cyt_P450_CS"/>
</dbReference>